<gene>
    <name evidence="2" type="ORF">AOQ84DRAFT_380504</name>
</gene>
<reference evidence="2 3" key="1">
    <citation type="journal article" date="2016" name="Nat. Commun.">
        <title>Ectomycorrhizal ecology is imprinted in the genome of the dominant symbiotic fungus Cenococcum geophilum.</title>
        <authorList>
            <consortium name="DOE Joint Genome Institute"/>
            <person name="Peter M."/>
            <person name="Kohler A."/>
            <person name="Ohm R.A."/>
            <person name="Kuo A."/>
            <person name="Krutzmann J."/>
            <person name="Morin E."/>
            <person name="Arend M."/>
            <person name="Barry K.W."/>
            <person name="Binder M."/>
            <person name="Choi C."/>
            <person name="Clum A."/>
            <person name="Copeland A."/>
            <person name="Grisel N."/>
            <person name="Haridas S."/>
            <person name="Kipfer T."/>
            <person name="LaButti K."/>
            <person name="Lindquist E."/>
            <person name="Lipzen A."/>
            <person name="Maire R."/>
            <person name="Meier B."/>
            <person name="Mihaltcheva S."/>
            <person name="Molinier V."/>
            <person name="Murat C."/>
            <person name="Poggeler S."/>
            <person name="Quandt C.A."/>
            <person name="Sperisen C."/>
            <person name="Tritt A."/>
            <person name="Tisserant E."/>
            <person name="Crous P.W."/>
            <person name="Henrissat B."/>
            <person name="Nehls U."/>
            <person name="Egli S."/>
            <person name="Spatafora J.W."/>
            <person name="Grigoriev I.V."/>
            <person name="Martin F.M."/>
        </authorList>
    </citation>
    <scope>NUCLEOTIDE SEQUENCE [LARGE SCALE GENOMIC DNA]</scope>
    <source>
        <strain evidence="2 3">CBS 207.34</strain>
    </source>
</reference>
<dbReference type="GO" id="GO:0009116">
    <property type="term" value="P:nucleoside metabolic process"/>
    <property type="evidence" value="ECO:0007669"/>
    <property type="project" value="InterPro"/>
</dbReference>
<organism evidence="2 3">
    <name type="scientific">Glonium stellatum</name>
    <dbReference type="NCBI Taxonomy" id="574774"/>
    <lineage>
        <taxon>Eukaryota</taxon>
        <taxon>Fungi</taxon>
        <taxon>Dikarya</taxon>
        <taxon>Ascomycota</taxon>
        <taxon>Pezizomycotina</taxon>
        <taxon>Dothideomycetes</taxon>
        <taxon>Pleosporomycetidae</taxon>
        <taxon>Gloniales</taxon>
        <taxon>Gloniaceae</taxon>
        <taxon>Glonium</taxon>
    </lineage>
</organism>
<dbReference type="Proteomes" id="UP000250140">
    <property type="component" value="Unassembled WGS sequence"/>
</dbReference>
<proteinExistence type="predicted"/>
<feature type="domain" description="Nucleoside phosphorylase" evidence="1">
    <location>
        <begin position="22"/>
        <end position="249"/>
    </location>
</feature>
<dbReference type="OrthoDB" id="1577640at2759"/>
<dbReference type="AlphaFoldDB" id="A0A8E2JPQ1"/>
<dbReference type="InterPro" id="IPR035994">
    <property type="entry name" value="Nucleoside_phosphorylase_sf"/>
</dbReference>
<evidence type="ECO:0000313" key="2">
    <source>
        <dbReference type="EMBL" id="OCL04519.1"/>
    </source>
</evidence>
<dbReference type="Gene3D" id="3.40.50.1580">
    <property type="entry name" value="Nucleoside phosphorylase domain"/>
    <property type="match status" value="1"/>
</dbReference>
<evidence type="ECO:0000313" key="3">
    <source>
        <dbReference type="Proteomes" id="UP000250140"/>
    </source>
</evidence>
<dbReference type="Pfam" id="PF01048">
    <property type="entry name" value="PNP_UDP_1"/>
    <property type="match status" value="1"/>
</dbReference>
<keyword evidence="3" id="KW-1185">Reference proteome</keyword>
<sequence>MCMMDEKHGDPQTPPQRADHNTYLLGCIGKFKVVIACLPKDEIGSSSAAAMAKDMLFTFPNVRVGLLVGIGGGIPDYGSDDIQDIRLRDVVISSDKENGGVVLYNFGKRLADGSFKSMYALGRPPRSLRTAISLLEAEHQTRENRIPQYIDKMLEIYPHMRKKGRANRADTNPVIHYGVIATGSAVVKHGPTRDEIRQEHGAICLEMEAAGLMNNFPCVVIRGISDYADSHKNNHWQQYAAATAAACAKELLEVVQLRALEGERTAKDVIG</sequence>
<dbReference type="PANTHER" id="PTHR46082">
    <property type="entry name" value="ATP/GTP-BINDING PROTEIN-RELATED"/>
    <property type="match status" value="1"/>
</dbReference>
<dbReference type="EMBL" id="KV750488">
    <property type="protein sequence ID" value="OCL04519.1"/>
    <property type="molecule type" value="Genomic_DNA"/>
</dbReference>
<dbReference type="InterPro" id="IPR053137">
    <property type="entry name" value="NLR-like"/>
</dbReference>
<accession>A0A8E2JPQ1</accession>
<protein>
    <submittedName>
        <fullName evidence="2">Purine and uridine phosphorylase</fullName>
    </submittedName>
</protein>
<dbReference type="InterPro" id="IPR000845">
    <property type="entry name" value="Nucleoside_phosphorylase_d"/>
</dbReference>
<dbReference type="PANTHER" id="PTHR46082:SF11">
    <property type="entry name" value="AAA+ ATPASE DOMAIN-CONTAINING PROTEIN-RELATED"/>
    <property type="match status" value="1"/>
</dbReference>
<dbReference type="SUPFAM" id="SSF53167">
    <property type="entry name" value="Purine and uridine phosphorylases"/>
    <property type="match status" value="1"/>
</dbReference>
<name>A0A8E2JPQ1_9PEZI</name>
<dbReference type="GO" id="GO:0003824">
    <property type="term" value="F:catalytic activity"/>
    <property type="evidence" value="ECO:0007669"/>
    <property type="project" value="InterPro"/>
</dbReference>
<evidence type="ECO:0000259" key="1">
    <source>
        <dbReference type="Pfam" id="PF01048"/>
    </source>
</evidence>